<sequence>MAAPSEVTLQNLAGKWTLNKSLSDDFTPILALQGVNVLVRKAIGTASVHLKISQPSEQELNMEQTATAASIPGTTEEYILDWDWRKNHDAFFGDIEGRSRWISQEEARHNGAEGDWEADDSQGKLIQAVGKKPDDAWTATHLWGFEKVDGAHRHTRRVKVTSKDGEELKVRMVYDFDGN</sequence>
<dbReference type="Gene3D" id="2.40.128.20">
    <property type="match status" value="1"/>
</dbReference>
<organism evidence="1 2">
    <name type="scientific">Cladophialophora chaetospira</name>
    <dbReference type="NCBI Taxonomy" id="386627"/>
    <lineage>
        <taxon>Eukaryota</taxon>
        <taxon>Fungi</taxon>
        <taxon>Dikarya</taxon>
        <taxon>Ascomycota</taxon>
        <taxon>Pezizomycotina</taxon>
        <taxon>Eurotiomycetes</taxon>
        <taxon>Chaetothyriomycetidae</taxon>
        <taxon>Chaetothyriales</taxon>
        <taxon>Herpotrichiellaceae</taxon>
        <taxon>Cladophialophora</taxon>
    </lineage>
</organism>
<keyword evidence="2" id="KW-1185">Reference proteome</keyword>
<evidence type="ECO:0008006" key="3">
    <source>
        <dbReference type="Google" id="ProtNLM"/>
    </source>
</evidence>
<accession>A0AA39CLT1</accession>
<gene>
    <name evidence="1" type="ORF">H2200_004203</name>
</gene>
<dbReference type="Proteomes" id="UP001172673">
    <property type="component" value="Unassembled WGS sequence"/>
</dbReference>
<dbReference type="AlphaFoldDB" id="A0AA39CLT1"/>
<dbReference type="PANTHER" id="PTHR38115">
    <property type="entry name" value="LIPOCALIN-LIKE DOMAIN-CONTAINING PROTEIN"/>
    <property type="match status" value="1"/>
</dbReference>
<dbReference type="PANTHER" id="PTHR38115:SF1">
    <property type="entry name" value="LIPOCALIN-LIKE DOMAIN-CONTAINING PROTEIN"/>
    <property type="match status" value="1"/>
</dbReference>
<evidence type="ECO:0000313" key="2">
    <source>
        <dbReference type="Proteomes" id="UP001172673"/>
    </source>
</evidence>
<dbReference type="SUPFAM" id="SSF50814">
    <property type="entry name" value="Lipocalins"/>
    <property type="match status" value="1"/>
</dbReference>
<dbReference type="InterPro" id="IPR012674">
    <property type="entry name" value="Calycin"/>
</dbReference>
<dbReference type="EMBL" id="JAPDRK010000005">
    <property type="protein sequence ID" value="KAJ9612606.1"/>
    <property type="molecule type" value="Genomic_DNA"/>
</dbReference>
<proteinExistence type="predicted"/>
<evidence type="ECO:0000313" key="1">
    <source>
        <dbReference type="EMBL" id="KAJ9612606.1"/>
    </source>
</evidence>
<name>A0AA39CLT1_9EURO</name>
<dbReference type="InterPro" id="IPR053037">
    <property type="entry name" value="Pericyclase_pydY-like"/>
</dbReference>
<comment type="caution">
    <text evidence="1">The sequence shown here is derived from an EMBL/GenBank/DDBJ whole genome shotgun (WGS) entry which is preliminary data.</text>
</comment>
<protein>
    <recommendedName>
        <fullName evidence="3">LCCL domain-containing protein</fullName>
    </recommendedName>
</protein>
<reference evidence="1" key="1">
    <citation type="submission" date="2022-10" db="EMBL/GenBank/DDBJ databases">
        <title>Culturing micro-colonial fungi from biological soil crusts in the Mojave desert and describing Neophaeococcomyces mojavensis, and introducing the new genera and species Taxawa tesnikishii.</title>
        <authorList>
            <person name="Kurbessoian T."/>
            <person name="Stajich J.E."/>
        </authorList>
    </citation>
    <scope>NUCLEOTIDE SEQUENCE</scope>
    <source>
        <strain evidence="1">TK_41</strain>
    </source>
</reference>